<reference evidence="2" key="2">
    <citation type="journal article" date="2008" name="Genome Biol.">
        <title>Improved genome assembly and evidence-based global gene model set for the chordate Ciona intestinalis: new insight into intron and operon populations.</title>
        <authorList>
            <person name="Satou Y."/>
            <person name="Mineta K."/>
            <person name="Ogasawara M."/>
            <person name="Sasakura Y."/>
            <person name="Shoguchi E."/>
            <person name="Ueno K."/>
            <person name="Yamada L."/>
            <person name="Matsumoto J."/>
            <person name="Wasserscheid J."/>
            <person name="Dewar K."/>
            <person name="Wiley G.B."/>
            <person name="Macmil S.L."/>
            <person name="Roe B.A."/>
            <person name="Zeller R.W."/>
            <person name="Hastings K.E."/>
            <person name="Lemaire P."/>
            <person name="Lindquist E."/>
            <person name="Endo T."/>
            <person name="Hotta K."/>
            <person name="Inaba K."/>
        </authorList>
    </citation>
    <scope>NUCLEOTIDE SEQUENCE [LARGE SCALE GENOMIC DNA]</scope>
    <source>
        <strain evidence="2">wild type</strain>
    </source>
</reference>
<dbReference type="RefSeq" id="XP_002126073.1">
    <property type="nucleotide sequence ID" value="XM_002126037.3"/>
</dbReference>
<dbReference type="GeneTree" id="ENSGT00390000008489"/>
<dbReference type="KEGG" id="cin:100175995"/>
<name>F6TCG6_CIOIN</name>
<dbReference type="AlphaFoldDB" id="F6TCG6"/>
<dbReference type="OrthoDB" id="10257479at2759"/>
<sequence length="199" mass="22809">MLLKLSSENIEHLSFLRELDDDIVQEFASLAIQFLTNGIKSKIFRVAAQKLAADPKVVEDAVMGLMQLFSEAAKHKTKAEDFHNSLLTLQFKDSTVELLRQVFVDHNNTTRATLAQCSPTLPTYEDLEWRLDVKVATRSLHQQIEPRILLKLHTKNGDHNDSKLLQTDPVNLINMTRVLEEALNEMKTKHVRRVLRNIT</sequence>
<protein>
    <submittedName>
        <fullName evidence="2">COMM domain-containing protein 2</fullName>
    </submittedName>
</protein>
<gene>
    <name evidence="2" type="primary">LOC100175995</name>
</gene>
<dbReference type="FunCoup" id="F6TCG6">
    <property type="interactions" value="501"/>
</dbReference>
<dbReference type="GeneID" id="100175995"/>
<proteinExistence type="predicted"/>
<reference evidence="2" key="4">
    <citation type="submission" date="2025-09" db="UniProtKB">
        <authorList>
            <consortium name="Ensembl"/>
        </authorList>
    </citation>
    <scope>IDENTIFICATION</scope>
</reference>
<dbReference type="InParanoid" id="F6TCG6"/>
<accession>A0A1W2W769</accession>
<evidence type="ECO:0000313" key="3">
    <source>
        <dbReference type="Proteomes" id="UP000008144"/>
    </source>
</evidence>
<dbReference type="InterPro" id="IPR037354">
    <property type="entry name" value="Commd2"/>
</dbReference>
<dbReference type="STRING" id="7719.ENSCINP00000022009"/>
<dbReference type="HOGENOM" id="CLU_096212_0_0_1"/>
<dbReference type="Proteomes" id="UP000008144">
    <property type="component" value="Chromosome 2"/>
</dbReference>
<dbReference type="PANTHER" id="PTHR15857">
    <property type="entry name" value="COMM DOMAIN CONTAINING PROTEIN 2"/>
    <property type="match status" value="1"/>
</dbReference>
<reference evidence="2" key="3">
    <citation type="submission" date="2025-08" db="UniProtKB">
        <authorList>
            <consortium name="Ensembl"/>
        </authorList>
    </citation>
    <scope>IDENTIFICATION</scope>
</reference>
<dbReference type="PANTHER" id="PTHR15857:SF0">
    <property type="entry name" value="COMM DOMAIN-CONTAINING PROTEIN 2"/>
    <property type="match status" value="1"/>
</dbReference>
<organism evidence="2 3">
    <name type="scientific">Ciona intestinalis</name>
    <name type="common">Transparent sea squirt</name>
    <name type="synonym">Ascidia intestinalis</name>
    <dbReference type="NCBI Taxonomy" id="7719"/>
    <lineage>
        <taxon>Eukaryota</taxon>
        <taxon>Metazoa</taxon>
        <taxon>Chordata</taxon>
        <taxon>Tunicata</taxon>
        <taxon>Ascidiacea</taxon>
        <taxon>Phlebobranchia</taxon>
        <taxon>Cionidae</taxon>
        <taxon>Ciona</taxon>
    </lineage>
</organism>
<evidence type="ECO:0000313" key="2">
    <source>
        <dbReference type="Ensembl" id="ENSCINP00000022009.2"/>
    </source>
</evidence>
<evidence type="ECO:0000259" key="1">
    <source>
        <dbReference type="PROSITE" id="PS51269"/>
    </source>
</evidence>
<accession>F6TCG6</accession>
<feature type="domain" description="COMM" evidence="1">
    <location>
        <begin position="123"/>
        <end position="190"/>
    </location>
</feature>
<reference evidence="3" key="1">
    <citation type="journal article" date="2002" name="Science">
        <title>The draft genome of Ciona intestinalis: insights into chordate and vertebrate origins.</title>
        <authorList>
            <person name="Dehal P."/>
            <person name="Satou Y."/>
            <person name="Campbell R.K."/>
            <person name="Chapman J."/>
            <person name="Degnan B."/>
            <person name="De Tomaso A."/>
            <person name="Davidson B."/>
            <person name="Di Gregorio A."/>
            <person name="Gelpke M."/>
            <person name="Goodstein D.M."/>
            <person name="Harafuji N."/>
            <person name="Hastings K.E."/>
            <person name="Ho I."/>
            <person name="Hotta K."/>
            <person name="Huang W."/>
            <person name="Kawashima T."/>
            <person name="Lemaire P."/>
            <person name="Martinez D."/>
            <person name="Meinertzhagen I.A."/>
            <person name="Necula S."/>
            <person name="Nonaka M."/>
            <person name="Putnam N."/>
            <person name="Rash S."/>
            <person name="Saiga H."/>
            <person name="Satake M."/>
            <person name="Terry A."/>
            <person name="Yamada L."/>
            <person name="Wang H.G."/>
            <person name="Awazu S."/>
            <person name="Azumi K."/>
            <person name="Boore J."/>
            <person name="Branno M."/>
            <person name="Chin-Bow S."/>
            <person name="DeSantis R."/>
            <person name="Doyle S."/>
            <person name="Francino P."/>
            <person name="Keys D.N."/>
            <person name="Haga S."/>
            <person name="Hayashi H."/>
            <person name="Hino K."/>
            <person name="Imai K.S."/>
            <person name="Inaba K."/>
            <person name="Kano S."/>
            <person name="Kobayashi K."/>
            <person name="Kobayashi M."/>
            <person name="Lee B.I."/>
            <person name="Makabe K.W."/>
            <person name="Manohar C."/>
            <person name="Matassi G."/>
            <person name="Medina M."/>
            <person name="Mochizuki Y."/>
            <person name="Mount S."/>
            <person name="Morishita T."/>
            <person name="Miura S."/>
            <person name="Nakayama A."/>
            <person name="Nishizaka S."/>
            <person name="Nomoto H."/>
            <person name="Ohta F."/>
            <person name="Oishi K."/>
            <person name="Rigoutsos I."/>
            <person name="Sano M."/>
            <person name="Sasaki A."/>
            <person name="Sasakura Y."/>
            <person name="Shoguchi E."/>
            <person name="Shin-i T."/>
            <person name="Spagnuolo A."/>
            <person name="Stainier D."/>
            <person name="Suzuki M.M."/>
            <person name="Tassy O."/>
            <person name="Takatori N."/>
            <person name="Tokuoka M."/>
            <person name="Yagi K."/>
            <person name="Yoshizaki F."/>
            <person name="Wada S."/>
            <person name="Zhang C."/>
            <person name="Hyatt P.D."/>
            <person name="Larimer F."/>
            <person name="Detter C."/>
            <person name="Doggett N."/>
            <person name="Glavina T."/>
            <person name="Hawkins T."/>
            <person name="Richardson P."/>
            <person name="Lucas S."/>
            <person name="Kohara Y."/>
            <person name="Levine M."/>
            <person name="Satoh N."/>
            <person name="Rokhsar D.S."/>
        </authorList>
    </citation>
    <scope>NUCLEOTIDE SEQUENCE [LARGE SCALE GENOMIC DNA]</scope>
</reference>
<dbReference type="OMA" id="NGDHNTQ"/>
<dbReference type="Pfam" id="PF21672">
    <property type="entry name" value="COMM_HN"/>
    <property type="match status" value="1"/>
</dbReference>
<dbReference type="Ensembl" id="ENSCINT00000022255.2">
    <property type="protein sequence ID" value="ENSCINP00000022009.2"/>
    <property type="gene ID" value="ENSCING00000011546.2"/>
</dbReference>
<dbReference type="EMBL" id="EAAA01001419">
    <property type="status" value="NOT_ANNOTATED_CDS"/>
    <property type="molecule type" value="Genomic_DNA"/>
</dbReference>
<keyword evidence="3" id="KW-1185">Reference proteome</keyword>
<dbReference type="PROSITE" id="PS51269">
    <property type="entry name" value="COMM"/>
    <property type="match status" value="1"/>
</dbReference>
<dbReference type="Pfam" id="PF07258">
    <property type="entry name" value="COMM_domain"/>
    <property type="match status" value="1"/>
</dbReference>
<dbReference type="InterPro" id="IPR017920">
    <property type="entry name" value="COMM"/>
</dbReference>